<dbReference type="InterPro" id="IPR028098">
    <property type="entry name" value="Glyco_trans_4-like_N"/>
</dbReference>
<reference evidence="3 4" key="1">
    <citation type="journal article" date="2011" name="Stand. Genomic Sci.">
        <title>Complete genome sequence of the thermophilic sulfur-reducer Desulfurobacterium thermolithotrophum type strain (BSA(T)) from a deep-sea hydrothermal vent.</title>
        <authorList>
            <person name="Goker M."/>
            <person name="Daligault H."/>
            <person name="Mwirichia R."/>
            <person name="Lapidus A."/>
            <person name="Lucas S."/>
            <person name="Deshpande S."/>
            <person name="Pagani I."/>
            <person name="Tapia R."/>
            <person name="Cheng J.F."/>
            <person name="Goodwin L."/>
            <person name="Pitluck S."/>
            <person name="Liolios K."/>
            <person name="Ivanova N."/>
            <person name="Mavromatis K."/>
            <person name="Mikhailova N."/>
            <person name="Pati A."/>
            <person name="Chen A."/>
            <person name="Palaniappan K."/>
            <person name="Han C."/>
            <person name="Land M."/>
            <person name="Hauser L."/>
            <person name="Pan C."/>
            <person name="Brambilla E.M."/>
            <person name="Rohde M."/>
            <person name="Spring S."/>
            <person name="Sikorski J."/>
            <person name="Wirth R."/>
            <person name="Detter J.C."/>
            <person name="Woyke T."/>
            <person name="Bristow J."/>
            <person name="Eisen J.A."/>
            <person name="Markowitz V."/>
            <person name="Hugenholtz P."/>
            <person name="Kyrpides N.C."/>
            <person name="Klenk H.P."/>
        </authorList>
    </citation>
    <scope>NUCLEOTIDE SEQUENCE [LARGE SCALE GENOMIC DNA]</scope>
    <source>
        <strain evidence="4">DSM 11699 / BSA</strain>
    </source>
</reference>
<dbReference type="RefSeq" id="WP_013638945.1">
    <property type="nucleotide sequence ID" value="NC_015185.1"/>
</dbReference>
<dbReference type="AlphaFoldDB" id="F0S1J3"/>
<dbReference type="STRING" id="868864.Dester_1365"/>
<dbReference type="GO" id="GO:0016757">
    <property type="term" value="F:glycosyltransferase activity"/>
    <property type="evidence" value="ECO:0007669"/>
    <property type="project" value="InterPro"/>
</dbReference>
<dbReference type="EMBL" id="CP002543">
    <property type="protein sequence ID" value="ADY73996.1"/>
    <property type="molecule type" value="Genomic_DNA"/>
</dbReference>
<protein>
    <submittedName>
        <fullName evidence="3">Glycosyl transferase group 1</fullName>
    </submittedName>
</protein>
<accession>F0S1J3</accession>
<dbReference type="InParanoid" id="F0S1J3"/>
<dbReference type="Proteomes" id="UP000007102">
    <property type="component" value="Chromosome"/>
</dbReference>
<keyword evidence="4" id="KW-1185">Reference proteome</keyword>
<dbReference type="HOGENOM" id="CLU_041001_0_0_0"/>
<dbReference type="InterPro" id="IPR001296">
    <property type="entry name" value="Glyco_trans_1"/>
</dbReference>
<organism evidence="3 4">
    <name type="scientific">Desulfurobacterium thermolithotrophum (strain DSM 11699 / BSA)</name>
    <dbReference type="NCBI Taxonomy" id="868864"/>
    <lineage>
        <taxon>Bacteria</taxon>
        <taxon>Pseudomonadati</taxon>
        <taxon>Aquificota</taxon>
        <taxon>Aquificia</taxon>
        <taxon>Desulfurobacteriales</taxon>
        <taxon>Desulfurobacteriaceae</taxon>
        <taxon>Desulfurobacterium</taxon>
    </lineage>
</organism>
<dbReference type="Pfam" id="PF13439">
    <property type="entry name" value="Glyco_transf_4"/>
    <property type="match status" value="1"/>
</dbReference>
<feature type="domain" description="Glycosyltransferase subfamily 4-like N-terminal" evidence="2">
    <location>
        <begin position="57"/>
        <end position="190"/>
    </location>
</feature>
<dbReference type="eggNOG" id="COG0438">
    <property type="taxonomic scope" value="Bacteria"/>
</dbReference>
<gene>
    <name evidence="3" type="ordered locus">Dester_1365</name>
</gene>
<dbReference type="PANTHER" id="PTHR45947:SF3">
    <property type="entry name" value="SULFOQUINOVOSYL TRANSFERASE SQD2"/>
    <property type="match status" value="1"/>
</dbReference>
<evidence type="ECO:0000259" key="2">
    <source>
        <dbReference type="Pfam" id="PF13439"/>
    </source>
</evidence>
<evidence type="ECO:0000259" key="1">
    <source>
        <dbReference type="Pfam" id="PF00534"/>
    </source>
</evidence>
<feature type="domain" description="Glycosyl transferase family 1" evidence="1">
    <location>
        <begin position="197"/>
        <end position="335"/>
    </location>
</feature>
<reference evidence="4" key="2">
    <citation type="submission" date="2011-02" db="EMBL/GenBank/DDBJ databases">
        <title>The complete genome of Desulfurobacterium thermolithotrophum DSM 11699.</title>
        <authorList>
            <consortium name="US DOE Joint Genome Institute (JGI-PGF)"/>
            <person name="Lucas S."/>
            <person name="Copeland A."/>
            <person name="Lapidus A."/>
            <person name="Bruce D."/>
            <person name="Goodwin L."/>
            <person name="Pitluck S."/>
            <person name="Kyrpides N."/>
            <person name="Mavromatis K."/>
            <person name="Pagani I."/>
            <person name="Ivanova N."/>
            <person name="Mikhailova N."/>
            <person name="Daligault H."/>
            <person name="Detter J.C."/>
            <person name="Tapia R."/>
            <person name="Han C."/>
            <person name="Land M."/>
            <person name="Hauser L."/>
            <person name="Markowitz V."/>
            <person name="Cheng J.-F."/>
            <person name="Hugenholtz P."/>
            <person name="Woyke T."/>
            <person name="Wu D."/>
            <person name="Spring S."/>
            <person name="Brambilla E."/>
            <person name="Klenk H.-P."/>
            <person name="Eisen J.A."/>
        </authorList>
    </citation>
    <scope>NUCLEOTIDE SEQUENCE [LARGE SCALE GENOMIC DNA]</scope>
    <source>
        <strain evidence="4">DSM 11699 / BSA</strain>
    </source>
</reference>
<evidence type="ECO:0000313" key="4">
    <source>
        <dbReference type="Proteomes" id="UP000007102"/>
    </source>
</evidence>
<keyword evidence="3" id="KW-0808">Transferase</keyword>
<evidence type="ECO:0000313" key="3">
    <source>
        <dbReference type="EMBL" id="ADY73996.1"/>
    </source>
</evidence>
<dbReference type="SUPFAM" id="SSF53756">
    <property type="entry name" value="UDP-Glycosyltransferase/glycogen phosphorylase"/>
    <property type="match status" value="1"/>
</dbReference>
<proteinExistence type="predicted"/>
<dbReference type="PANTHER" id="PTHR45947">
    <property type="entry name" value="SULFOQUINOVOSYL TRANSFERASE SQD2"/>
    <property type="match status" value="1"/>
</dbReference>
<dbReference type="OrthoDB" id="9801609at2"/>
<dbReference type="InterPro" id="IPR050194">
    <property type="entry name" value="Glycosyltransferase_grp1"/>
</dbReference>
<sequence length="369" mass="42803">MKIALVHDWLTTLAGAEKVLEAIYELYPYFIYTLVKDEKKLKDSIFEKADIRTSFIQKLPKAKTKYRNYLLFFPLAIEQFNLSEYDVIISSSHAVAKGVLTNSNQLHICYCHTPVRYAWDLYHEYLKKSGLSKGIKAVIAKLILHYIRIWDATTSNRVDYFIANSRYIAKRIKKTYGRESTVIYPPVNVDKFEVYTQKEDFYLTASRMVPYKKIDLIVEAFSKMPDKKLVVIGDGPDFEKIKKKAGKNVELLGYQPFEVLKDYMQRAKAFIFAAEEDFGIVPVEAQACGTPVIAYGKGGVTETVINGKTGIFFRTQTVESLIEAIKNFERREDIFDPLEIRKNSEKFSKERFKKEFKEFVDKKIEEFFG</sequence>
<name>F0S1J3_DESTD</name>
<dbReference type="Pfam" id="PF00534">
    <property type="entry name" value="Glycos_transf_1"/>
    <property type="match status" value="1"/>
</dbReference>
<dbReference type="KEGG" id="dte:Dester_1365"/>
<dbReference type="Gene3D" id="3.40.50.2000">
    <property type="entry name" value="Glycogen Phosphorylase B"/>
    <property type="match status" value="2"/>
</dbReference>
<dbReference type="CDD" id="cd03804">
    <property type="entry name" value="GT4_WbaZ-like"/>
    <property type="match status" value="1"/>
</dbReference>